<evidence type="ECO:0000313" key="3">
    <source>
        <dbReference type="EMBL" id="PSR87254.1"/>
    </source>
</evidence>
<dbReference type="Gene3D" id="3.40.33.10">
    <property type="entry name" value="CAP"/>
    <property type="match status" value="1"/>
</dbReference>
<dbReference type="STRING" id="2025994.A0A2T3A9L5"/>
<gene>
    <name evidence="3" type="ORF">BD289DRAFT_482240</name>
</gene>
<feature type="chain" id="PRO_5015766727" evidence="1">
    <location>
        <begin position="18"/>
        <end position="324"/>
    </location>
</feature>
<dbReference type="SUPFAM" id="SSF55797">
    <property type="entry name" value="PR-1-like"/>
    <property type="match status" value="1"/>
</dbReference>
<dbReference type="SMART" id="SM00198">
    <property type="entry name" value="SCP"/>
    <property type="match status" value="1"/>
</dbReference>
<organism evidence="3 4">
    <name type="scientific">Coniella lustricola</name>
    <dbReference type="NCBI Taxonomy" id="2025994"/>
    <lineage>
        <taxon>Eukaryota</taxon>
        <taxon>Fungi</taxon>
        <taxon>Dikarya</taxon>
        <taxon>Ascomycota</taxon>
        <taxon>Pezizomycotina</taxon>
        <taxon>Sordariomycetes</taxon>
        <taxon>Sordariomycetidae</taxon>
        <taxon>Diaporthales</taxon>
        <taxon>Schizoparmaceae</taxon>
        <taxon>Coniella</taxon>
    </lineage>
</organism>
<proteinExistence type="predicted"/>
<dbReference type="PROSITE" id="PS01009">
    <property type="entry name" value="CRISP_1"/>
    <property type="match status" value="1"/>
</dbReference>
<feature type="signal peptide" evidence="1">
    <location>
        <begin position="1"/>
        <end position="17"/>
    </location>
</feature>
<sequence>MKSSLILLSGAAAVAMAGPLKGRVVDVVVDVVTATTVVDVQYTVTDVVEAPAATPTSTEVVEAPVVTVTVAASSTEEAANANVIAETWSWSSSSTFEVITTPTTSAAVIAATTTVAPAADTTTVAPVAATTSSTSAAVVADTTSSSAAAASPTDFAGIAVYQHNIHRANSSAPDVAYNDTAAGYAATLAARCVFEHDVTIGVPSGGQAYGQNIAYIAGNELTTDVNTFLASSITNSWFDNEIELYPGYGAEPDMTLFDSWGHYSQVVWKDSTTIGCAVQACEAGTLDADYPGFFSVCNYWPAGNVETEYAANVLAPLGQANVVI</sequence>
<dbReference type="PANTHER" id="PTHR10334">
    <property type="entry name" value="CYSTEINE-RICH SECRETORY PROTEIN-RELATED"/>
    <property type="match status" value="1"/>
</dbReference>
<protein>
    <submittedName>
        <fullName evidence="3">CAP domain-containing protein</fullName>
    </submittedName>
</protein>
<name>A0A2T3A9L5_9PEZI</name>
<evidence type="ECO:0000256" key="1">
    <source>
        <dbReference type="SAM" id="SignalP"/>
    </source>
</evidence>
<dbReference type="InterPro" id="IPR018244">
    <property type="entry name" value="Allrgn_V5/Tpx1_CS"/>
</dbReference>
<dbReference type="Pfam" id="PF00188">
    <property type="entry name" value="CAP"/>
    <property type="match status" value="1"/>
</dbReference>
<accession>A0A2T3A9L5</accession>
<dbReference type="InterPro" id="IPR014044">
    <property type="entry name" value="CAP_dom"/>
</dbReference>
<dbReference type="EMBL" id="KZ678431">
    <property type="protein sequence ID" value="PSR87254.1"/>
    <property type="molecule type" value="Genomic_DNA"/>
</dbReference>
<evidence type="ECO:0000259" key="2">
    <source>
        <dbReference type="SMART" id="SM00198"/>
    </source>
</evidence>
<dbReference type="InterPro" id="IPR001283">
    <property type="entry name" value="CRISP-related"/>
</dbReference>
<dbReference type="PRINTS" id="PR00837">
    <property type="entry name" value="V5TPXLIKE"/>
</dbReference>
<evidence type="ECO:0000313" key="4">
    <source>
        <dbReference type="Proteomes" id="UP000241462"/>
    </source>
</evidence>
<dbReference type="AlphaFoldDB" id="A0A2T3A9L5"/>
<dbReference type="OrthoDB" id="337038at2759"/>
<dbReference type="CDD" id="cd05380">
    <property type="entry name" value="CAP_euk"/>
    <property type="match status" value="1"/>
</dbReference>
<feature type="domain" description="SCP" evidence="2">
    <location>
        <begin position="154"/>
        <end position="307"/>
    </location>
</feature>
<reference evidence="3 4" key="1">
    <citation type="journal article" date="2018" name="Mycol. Prog.">
        <title>Coniella lustricola, a new species from submerged detritus.</title>
        <authorList>
            <person name="Raudabaugh D.B."/>
            <person name="Iturriaga T."/>
            <person name="Carver A."/>
            <person name="Mondo S."/>
            <person name="Pangilinan J."/>
            <person name="Lipzen A."/>
            <person name="He G."/>
            <person name="Amirebrahimi M."/>
            <person name="Grigoriev I.V."/>
            <person name="Miller A.N."/>
        </authorList>
    </citation>
    <scope>NUCLEOTIDE SEQUENCE [LARGE SCALE GENOMIC DNA]</scope>
    <source>
        <strain evidence="3 4">B22-T-1</strain>
    </source>
</reference>
<dbReference type="GO" id="GO:0005576">
    <property type="term" value="C:extracellular region"/>
    <property type="evidence" value="ECO:0007669"/>
    <property type="project" value="InterPro"/>
</dbReference>
<keyword evidence="1" id="KW-0732">Signal</keyword>
<dbReference type="InParanoid" id="A0A2T3A9L5"/>
<dbReference type="Proteomes" id="UP000241462">
    <property type="component" value="Unassembled WGS sequence"/>
</dbReference>
<keyword evidence="4" id="KW-1185">Reference proteome</keyword>
<dbReference type="InterPro" id="IPR035940">
    <property type="entry name" value="CAP_sf"/>
</dbReference>